<evidence type="ECO:0000256" key="2">
    <source>
        <dbReference type="ARBA" id="ARBA00004496"/>
    </source>
</evidence>
<keyword evidence="9" id="KW-1185">Reference proteome</keyword>
<reference evidence="8" key="1">
    <citation type="submission" date="2023-11" db="EMBL/GenBank/DDBJ databases">
        <authorList>
            <person name="Alioto T."/>
            <person name="Alioto T."/>
            <person name="Gomez Garrido J."/>
        </authorList>
    </citation>
    <scope>NUCLEOTIDE SEQUENCE</scope>
</reference>
<dbReference type="GO" id="GO:0005737">
    <property type="term" value="C:cytoplasm"/>
    <property type="evidence" value="ECO:0007669"/>
    <property type="project" value="UniProtKB-SubCell"/>
</dbReference>
<evidence type="ECO:0000256" key="3">
    <source>
        <dbReference type="ARBA" id="ARBA00005229"/>
    </source>
</evidence>
<dbReference type="Gene3D" id="2.40.128.320">
    <property type="entry name" value="Protein HRI1, N-terminal domain"/>
    <property type="match status" value="1"/>
</dbReference>
<gene>
    <name evidence="8" type="ORF">LECACI_7A005628</name>
</gene>
<dbReference type="InterPro" id="IPR043047">
    <property type="entry name" value="Hri1_N_sf"/>
</dbReference>
<dbReference type="CDD" id="cd11692">
    <property type="entry name" value="HRI1_N_like"/>
    <property type="match status" value="1"/>
</dbReference>
<dbReference type="CDD" id="cd11693">
    <property type="entry name" value="HRI1_C_like"/>
    <property type="match status" value="1"/>
</dbReference>
<keyword evidence="5" id="KW-0963">Cytoplasm</keyword>
<dbReference type="Pfam" id="PF16815">
    <property type="entry name" value="HRI1"/>
    <property type="match status" value="1"/>
</dbReference>
<dbReference type="AlphaFoldDB" id="A0AAI8Z104"/>
<sequence>MSAKGKERALSPAKGEAPHVSTRQWIKWEGEQSSEPTNTLVVTSAGNRFVDIRVKKYDPNSGVHDFPGIQGLHQLDWAFAGTSSSERKQGEHFQTHSKWFHWIDSNSAHPDEFKDEGTMIPDSSGRVLEHGTMIHPVKGEMTPYTECWLDAPLKKTAEQDQGIWNAVLVLDEPEKMRRGMVIRVGQVCQGILREGARFTVEQWTWAVEGGWKRLTRMGDDFLPCGMAMDPERLGKTVTFKHPEGPDKDHVWEVKERKFY</sequence>
<dbReference type="GO" id="GO:0005634">
    <property type="term" value="C:nucleus"/>
    <property type="evidence" value="ECO:0007669"/>
    <property type="project" value="UniProtKB-SubCell"/>
</dbReference>
<feature type="region of interest" description="Disordered" evidence="7">
    <location>
        <begin position="1"/>
        <end position="22"/>
    </location>
</feature>
<dbReference type="InterPro" id="IPR038744">
    <property type="entry name" value="Hri1_N"/>
</dbReference>
<organism evidence="8 9">
    <name type="scientific">Lecanosticta acicola</name>
    <dbReference type="NCBI Taxonomy" id="111012"/>
    <lineage>
        <taxon>Eukaryota</taxon>
        <taxon>Fungi</taxon>
        <taxon>Dikarya</taxon>
        <taxon>Ascomycota</taxon>
        <taxon>Pezizomycotina</taxon>
        <taxon>Dothideomycetes</taxon>
        <taxon>Dothideomycetidae</taxon>
        <taxon>Mycosphaerellales</taxon>
        <taxon>Mycosphaerellaceae</taxon>
        <taxon>Lecanosticta</taxon>
    </lineage>
</organism>
<dbReference type="Proteomes" id="UP001296104">
    <property type="component" value="Unassembled WGS sequence"/>
</dbReference>
<evidence type="ECO:0000256" key="4">
    <source>
        <dbReference type="ARBA" id="ARBA00017063"/>
    </source>
</evidence>
<evidence type="ECO:0000256" key="7">
    <source>
        <dbReference type="SAM" id="MobiDB-lite"/>
    </source>
</evidence>
<evidence type="ECO:0000313" key="9">
    <source>
        <dbReference type="Proteomes" id="UP001296104"/>
    </source>
</evidence>
<evidence type="ECO:0000313" key="8">
    <source>
        <dbReference type="EMBL" id="CAK4030470.1"/>
    </source>
</evidence>
<protein>
    <recommendedName>
        <fullName evidence="4">Protein HRI1</fullName>
    </recommendedName>
</protein>
<evidence type="ECO:0000256" key="5">
    <source>
        <dbReference type="ARBA" id="ARBA00022490"/>
    </source>
</evidence>
<comment type="caution">
    <text evidence="8">The sequence shown here is derived from an EMBL/GenBank/DDBJ whole genome shotgun (WGS) entry which is preliminary data.</text>
</comment>
<proteinExistence type="inferred from homology"/>
<evidence type="ECO:0000256" key="6">
    <source>
        <dbReference type="ARBA" id="ARBA00023242"/>
    </source>
</evidence>
<dbReference type="EMBL" id="CAVMBE010000037">
    <property type="protein sequence ID" value="CAK4030470.1"/>
    <property type="molecule type" value="Genomic_DNA"/>
</dbReference>
<name>A0AAI8Z104_9PEZI</name>
<comment type="similarity">
    <text evidence="3">Belongs to the HRI1 family.</text>
</comment>
<dbReference type="InterPro" id="IPR031818">
    <property type="entry name" value="Hri1"/>
</dbReference>
<keyword evidence="6" id="KW-0539">Nucleus</keyword>
<evidence type="ECO:0000256" key="1">
    <source>
        <dbReference type="ARBA" id="ARBA00004123"/>
    </source>
</evidence>
<comment type="subcellular location">
    <subcellularLocation>
        <location evidence="2">Cytoplasm</location>
    </subcellularLocation>
    <subcellularLocation>
        <location evidence="1">Nucleus</location>
    </subcellularLocation>
</comment>
<accession>A0AAI8Z104</accession>